<evidence type="ECO:0000313" key="1">
    <source>
        <dbReference type="EMBL" id="AVX05150.1"/>
    </source>
</evidence>
<dbReference type="STRING" id="1122213.GCA_000423365_00274"/>
<reference evidence="1 2" key="1">
    <citation type="submission" date="2017-05" db="EMBL/GenBank/DDBJ databases">
        <title>Genome Analysis of Maritalea myrionectae HL2708#5.</title>
        <authorList>
            <consortium name="Cotde Inc.-PKNU"/>
            <person name="Jang D."/>
            <person name="Oh H.-M."/>
        </authorList>
    </citation>
    <scope>NUCLEOTIDE SEQUENCE [LARGE SCALE GENOMIC DNA]</scope>
    <source>
        <strain evidence="1 2">HL2708#5</strain>
    </source>
</reference>
<protein>
    <recommendedName>
        <fullName evidence="3">DUF1254 domain-containing protein</fullName>
    </recommendedName>
</protein>
<keyword evidence="2" id="KW-1185">Reference proteome</keyword>
<dbReference type="Proteomes" id="UP000258927">
    <property type="component" value="Chromosome"/>
</dbReference>
<evidence type="ECO:0008006" key="3">
    <source>
        <dbReference type="Google" id="ProtNLM"/>
    </source>
</evidence>
<gene>
    <name evidence="1" type="ORF">MXMO3_02638</name>
</gene>
<organism evidence="1 2">
    <name type="scientific">Maritalea myrionectae</name>
    <dbReference type="NCBI Taxonomy" id="454601"/>
    <lineage>
        <taxon>Bacteria</taxon>
        <taxon>Pseudomonadati</taxon>
        <taxon>Pseudomonadota</taxon>
        <taxon>Alphaproteobacteria</taxon>
        <taxon>Hyphomicrobiales</taxon>
        <taxon>Devosiaceae</taxon>
        <taxon>Maritalea</taxon>
    </lineage>
</organism>
<dbReference type="EMBL" id="CP021330">
    <property type="protein sequence ID" value="AVX05150.1"/>
    <property type="molecule type" value="Genomic_DNA"/>
</dbReference>
<proteinExistence type="predicted"/>
<accession>A0A2R4MGL8</accession>
<sequence length="183" mass="19862">MARFALWLLAGLILGGIIHLSVILLVPSFAERDAWSRLAGIAPDQAFVALDPDDNELGRALQLDPALNYGICQFDLARGPIFIDGNLPHSFWSVAIAARDGRVIYSTTSRAGSGDNIKIGVFNPVQSRLLAEEGLEIGQGFLIVNAPTDQLTAIIRLWPEHDALKTRYDEALSQISCTHDAAI</sequence>
<evidence type="ECO:0000313" key="2">
    <source>
        <dbReference type="Proteomes" id="UP000258927"/>
    </source>
</evidence>
<dbReference type="AlphaFoldDB" id="A0A2R4MGL8"/>
<dbReference type="KEGG" id="mmyr:MXMO3_02638"/>
<dbReference type="RefSeq" id="WP_051213123.1">
    <property type="nucleotide sequence ID" value="NZ_CP021330.1"/>
</dbReference>
<name>A0A2R4MGL8_9HYPH</name>